<dbReference type="EMBL" id="JACHIR010000001">
    <property type="protein sequence ID" value="MBB5891367.1"/>
    <property type="molecule type" value="Genomic_DNA"/>
</dbReference>
<dbReference type="Gene3D" id="3.40.50.1820">
    <property type="entry name" value="alpha/beta hydrolase"/>
    <property type="match status" value="1"/>
</dbReference>
<comment type="caution">
    <text evidence="2">The sequence shown here is derived from an EMBL/GenBank/DDBJ whole genome shotgun (WGS) entry which is preliminary data.</text>
</comment>
<dbReference type="RefSeq" id="WP_184861425.1">
    <property type="nucleotide sequence ID" value="NZ_BAAAWY010000053.1"/>
</dbReference>
<feature type="domain" description="AB hydrolase-1" evidence="1">
    <location>
        <begin position="27"/>
        <end position="157"/>
    </location>
</feature>
<organism evidence="2 3">
    <name type="scientific">Kutzneria kofuensis</name>
    <dbReference type="NCBI Taxonomy" id="103725"/>
    <lineage>
        <taxon>Bacteria</taxon>
        <taxon>Bacillati</taxon>
        <taxon>Actinomycetota</taxon>
        <taxon>Actinomycetes</taxon>
        <taxon>Pseudonocardiales</taxon>
        <taxon>Pseudonocardiaceae</taxon>
        <taxon>Kutzneria</taxon>
    </lineage>
</organism>
<dbReference type="InterPro" id="IPR050471">
    <property type="entry name" value="AB_hydrolase"/>
</dbReference>
<dbReference type="AlphaFoldDB" id="A0A7W9NFG4"/>
<dbReference type="Proteomes" id="UP000585638">
    <property type="component" value="Unassembled WGS sequence"/>
</dbReference>
<dbReference type="PANTHER" id="PTHR43433:SF5">
    <property type="entry name" value="AB HYDROLASE-1 DOMAIN-CONTAINING PROTEIN"/>
    <property type="match status" value="1"/>
</dbReference>
<protein>
    <submittedName>
        <fullName evidence="2">Pimeloyl-ACP methyl ester carboxylesterase</fullName>
    </submittedName>
</protein>
<dbReference type="PANTHER" id="PTHR43433">
    <property type="entry name" value="HYDROLASE, ALPHA/BETA FOLD FAMILY PROTEIN"/>
    <property type="match status" value="1"/>
</dbReference>
<dbReference type="GO" id="GO:0004806">
    <property type="term" value="F:triacylglycerol lipase activity"/>
    <property type="evidence" value="ECO:0007669"/>
    <property type="project" value="TreeGrafter"/>
</dbReference>
<reference evidence="2 3" key="1">
    <citation type="submission" date="2020-08" db="EMBL/GenBank/DDBJ databases">
        <title>Sequencing the genomes of 1000 actinobacteria strains.</title>
        <authorList>
            <person name="Klenk H.-P."/>
        </authorList>
    </citation>
    <scope>NUCLEOTIDE SEQUENCE [LARGE SCALE GENOMIC DNA]</scope>
    <source>
        <strain evidence="2 3">DSM 43851</strain>
    </source>
</reference>
<dbReference type="InterPro" id="IPR029058">
    <property type="entry name" value="AB_hydrolase_fold"/>
</dbReference>
<evidence type="ECO:0000259" key="1">
    <source>
        <dbReference type="Pfam" id="PF00561"/>
    </source>
</evidence>
<evidence type="ECO:0000313" key="2">
    <source>
        <dbReference type="EMBL" id="MBB5891367.1"/>
    </source>
</evidence>
<accession>A0A7W9NFG4</accession>
<dbReference type="InterPro" id="IPR000073">
    <property type="entry name" value="AB_hydrolase_1"/>
</dbReference>
<proteinExistence type="predicted"/>
<dbReference type="Pfam" id="PF00561">
    <property type="entry name" value="Abhydrolase_1"/>
    <property type="match status" value="1"/>
</dbReference>
<gene>
    <name evidence="2" type="ORF">BJ998_002563</name>
</gene>
<evidence type="ECO:0000313" key="3">
    <source>
        <dbReference type="Proteomes" id="UP000585638"/>
    </source>
</evidence>
<keyword evidence="3" id="KW-1185">Reference proteome</keyword>
<dbReference type="SUPFAM" id="SSF53474">
    <property type="entry name" value="alpha/beta-Hydrolases"/>
    <property type="match status" value="1"/>
</dbReference>
<dbReference type="GO" id="GO:0046503">
    <property type="term" value="P:glycerolipid catabolic process"/>
    <property type="evidence" value="ECO:0007669"/>
    <property type="project" value="TreeGrafter"/>
</dbReference>
<name>A0A7W9NFG4_9PSEU</name>
<sequence>MTDSQSGTVPVAGGSLYYEVRGTGWNVLVVQGGIGDANATAQLVDQLVADGARVITYDRRGLGRSVVDDAAATTIGVHSADAAALLSAVAPEPAVVAGASIGAVIALQLAVDHPDLVAAVIAHEPPLPDVVREADRERELDHVAELARTDVRAAIRHMAGLAGEQPELEPGAAPSRPRGDINATLTRFFAHDFPAVRTSGVDADRVRPVIPKVPVILTGGTGGSERWEYRCARALAQNLGVEFVGIDGGHEAPATHPRSTAAAISRLAAARR</sequence>